<dbReference type="Pfam" id="PF00293">
    <property type="entry name" value="NUDIX"/>
    <property type="match status" value="1"/>
</dbReference>
<dbReference type="SUPFAM" id="SSF55811">
    <property type="entry name" value="Nudix"/>
    <property type="match status" value="1"/>
</dbReference>
<evidence type="ECO:0000256" key="3">
    <source>
        <dbReference type="ARBA" id="ARBA00022801"/>
    </source>
</evidence>
<comment type="cofactor">
    <cofactor evidence="1">
        <name>Mg(2+)</name>
        <dbReference type="ChEBI" id="CHEBI:18420"/>
    </cofactor>
</comment>
<dbReference type="AlphaFoldDB" id="A0A3A4KK63"/>
<dbReference type="PROSITE" id="PS51462">
    <property type="entry name" value="NUDIX"/>
    <property type="match status" value="1"/>
</dbReference>
<sequence>MREGTQIILVNPRRQVLMYLRDDKPEIPYPGMWSLLGGMLEDGETPAECVRREIEEEIGVILDPTEIQHVRTRDLHYGVEHTFFARIAFEIDDVVLTEGQRLGWFGESDAAATGLAYEDNAILAEFFATPPAAVPVDAD</sequence>
<dbReference type="PROSITE" id="PS00893">
    <property type="entry name" value="NUDIX_BOX"/>
    <property type="match status" value="1"/>
</dbReference>
<accession>A0A3A4KK63</accession>
<dbReference type="GO" id="GO:0016787">
    <property type="term" value="F:hydrolase activity"/>
    <property type="evidence" value="ECO:0007669"/>
    <property type="project" value="UniProtKB-KW"/>
</dbReference>
<dbReference type="InterPro" id="IPR020084">
    <property type="entry name" value="NUDIX_hydrolase_CS"/>
</dbReference>
<keyword evidence="7" id="KW-1185">Reference proteome</keyword>
<dbReference type="CDD" id="cd18882">
    <property type="entry name" value="NUDIX_Hydrolase"/>
    <property type="match status" value="1"/>
</dbReference>
<comment type="caution">
    <text evidence="6">The sequence shown here is derived from an EMBL/GenBank/DDBJ whole genome shotgun (WGS) entry which is preliminary data.</text>
</comment>
<dbReference type="PANTHER" id="PTHR43046:SF2">
    <property type="entry name" value="8-OXO-DGTP DIPHOSPHATASE-RELATED"/>
    <property type="match status" value="1"/>
</dbReference>
<comment type="similarity">
    <text evidence="2 4">Belongs to the Nudix hydrolase family.</text>
</comment>
<dbReference type="Proteomes" id="UP000266677">
    <property type="component" value="Unassembled WGS sequence"/>
</dbReference>
<dbReference type="EMBL" id="QZFU01000020">
    <property type="protein sequence ID" value="RJO74190.1"/>
    <property type="molecule type" value="Genomic_DNA"/>
</dbReference>
<evidence type="ECO:0000256" key="2">
    <source>
        <dbReference type="ARBA" id="ARBA00005582"/>
    </source>
</evidence>
<dbReference type="PRINTS" id="PR00502">
    <property type="entry name" value="NUDIXFAMILY"/>
</dbReference>
<evidence type="ECO:0000313" key="7">
    <source>
        <dbReference type="Proteomes" id="UP000266677"/>
    </source>
</evidence>
<name>A0A3A4KK63_9NOCA</name>
<dbReference type="OrthoDB" id="9804442at2"/>
<keyword evidence="3 4" id="KW-0378">Hydrolase</keyword>
<evidence type="ECO:0000313" key="6">
    <source>
        <dbReference type="EMBL" id="RJO74190.1"/>
    </source>
</evidence>
<dbReference type="InterPro" id="IPR020476">
    <property type="entry name" value="Nudix_hydrolase"/>
</dbReference>
<proteinExistence type="inferred from homology"/>
<dbReference type="InterPro" id="IPR015797">
    <property type="entry name" value="NUDIX_hydrolase-like_dom_sf"/>
</dbReference>
<evidence type="ECO:0000259" key="5">
    <source>
        <dbReference type="PROSITE" id="PS51462"/>
    </source>
</evidence>
<gene>
    <name evidence="6" type="ORF">D5S18_18730</name>
</gene>
<feature type="domain" description="Nudix hydrolase" evidence="5">
    <location>
        <begin position="1"/>
        <end position="128"/>
    </location>
</feature>
<dbReference type="RefSeq" id="WP_120042356.1">
    <property type="nucleotide sequence ID" value="NZ_QZFU01000020.1"/>
</dbReference>
<evidence type="ECO:0000256" key="1">
    <source>
        <dbReference type="ARBA" id="ARBA00001946"/>
    </source>
</evidence>
<protein>
    <submittedName>
        <fullName evidence="6">NUDIX domain-containing protein</fullName>
    </submittedName>
</protein>
<dbReference type="InterPro" id="IPR000086">
    <property type="entry name" value="NUDIX_hydrolase_dom"/>
</dbReference>
<reference evidence="6 7" key="1">
    <citation type="submission" date="2018-09" db="EMBL/GenBank/DDBJ databases">
        <title>YIM PH21274 draft genome.</title>
        <authorList>
            <person name="Miao C."/>
        </authorList>
    </citation>
    <scope>NUCLEOTIDE SEQUENCE [LARGE SCALE GENOMIC DNA]</scope>
    <source>
        <strain evidence="6 7">YIM PH 21724</strain>
    </source>
</reference>
<dbReference type="Gene3D" id="3.90.79.10">
    <property type="entry name" value="Nucleoside Triphosphate Pyrophosphohydrolase"/>
    <property type="match status" value="1"/>
</dbReference>
<evidence type="ECO:0000256" key="4">
    <source>
        <dbReference type="RuleBase" id="RU003476"/>
    </source>
</evidence>
<organism evidence="6 7">
    <name type="scientific">Nocardia panacis</name>
    <dbReference type="NCBI Taxonomy" id="2340916"/>
    <lineage>
        <taxon>Bacteria</taxon>
        <taxon>Bacillati</taxon>
        <taxon>Actinomycetota</taxon>
        <taxon>Actinomycetes</taxon>
        <taxon>Mycobacteriales</taxon>
        <taxon>Nocardiaceae</taxon>
        <taxon>Nocardia</taxon>
    </lineage>
</organism>
<dbReference type="PANTHER" id="PTHR43046">
    <property type="entry name" value="GDP-MANNOSE MANNOSYL HYDROLASE"/>
    <property type="match status" value="1"/>
</dbReference>